<evidence type="ECO:0000256" key="1">
    <source>
        <dbReference type="SAM" id="MobiDB-lite"/>
    </source>
</evidence>
<organism evidence="2 3">
    <name type="scientific">Trifolium medium</name>
    <dbReference type="NCBI Taxonomy" id="97028"/>
    <lineage>
        <taxon>Eukaryota</taxon>
        <taxon>Viridiplantae</taxon>
        <taxon>Streptophyta</taxon>
        <taxon>Embryophyta</taxon>
        <taxon>Tracheophyta</taxon>
        <taxon>Spermatophyta</taxon>
        <taxon>Magnoliopsida</taxon>
        <taxon>eudicotyledons</taxon>
        <taxon>Gunneridae</taxon>
        <taxon>Pentapetalae</taxon>
        <taxon>rosids</taxon>
        <taxon>fabids</taxon>
        <taxon>Fabales</taxon>
        <taxon>Fabaceae</taxon>
        <taxon>Papilionoideae</taxon>
        <taxon>50 kb inversion clade</taxon>
        <taxon>NPAAA clade</taxon>
        <taxon>Hologalegina</taxon>
        <taxon>IRL clade</taxon>
        <taxon>Trifolieae</taxon>
        <taxon>Trifolium</taxon>
    </lineage>
</organism>
<feature type="region of interest" description="Disordered" evidence="1">
    <location>
        <begin position="137"/>
        <end position="159"/>
    </location>
</feature>
<proteinExistence type="predicted"/>
<feature type="non-terminal residue" evidence="2">
    <location>
        <position position="159"/>
    </location>
</feature>
<reference evidence="2 3" key="1">
    <citation type="journal article" date="2018" name="Front. Plant Sci.">
        <title>Red Clover (Trifolium pratense) and Zigzag Clover (T. medium) - A Picture of Genomic Similarities and Differences.</title>
        <authorList>
            <person name="Dluhosova J."/>
            <person name="Istvanek J."/>
            <person name="Nedelnik J."/>
            <person name="Repkova J."/>
        </authorList>
    </citation>
    <scope>NUCLEOTIDE SEQUENCE [LARGE SCALE GENOMIC DNA]</scope>
    <source>
        <strain evidence="3">cv. 10/8</strain>
        <tissue evidence="2">Leaf</tissue>
    </source>
</reference>
<name>A0A392QQR6_9FABA</name>
<feature type="region of interest" description="Disordered" evidence="1">
    <location>
        <begin position="98"/>
        <end position="125"/>
    </location>
</feature>
<accession>A0A392QQR6</accession>
<feature type="compositionally biased region" description="Polar residues" evidence="1">
    <location>
        <begin position="1"/>
        <end position="14"/>
    </location>
</feature>
<protein>
    <submittedName>
        <fullName evidence="2">Zinc finger CCCH domain-containing protein</fullName>
    </submittedName>
</protein>
<comment type="caution">
    <text evidence="2">The sequence shown here is derived from an EMBL/GenBank/DDBJ whole genome shotgun (WGS) entry which is preliminary data.</text>
</comment>
<sequence>STTFGQSVNCNPSSEGVREVSPKVQETLVVREKPKTSIHNNDSSQNAVNSHQQHLVDDFQPEALSSADAAKEFIPSEDGSFVQQLQSNVSVDVREHSGDIIPSEDGSSVQKLQSNVSAEVPDHSGYPSQLLNAACVNDSSSDKRSMISANEVSGSEPLP</sequence>
<feature type="compositionally biased region" description="Polar residues" evidence="1">
    <location>
        <begin position="105"/>
        <end position="117"/>
    </location>
</feature>
<feature type="region of interest" description="Disordered" evidence="1">
    <location>
        <begin position="1"/>
        <end position="22"/>
    </location>
</feature>
<feature type="non-terminal residue" evidence="2">
    <location>
        <position position="1"/>
    </location>
</feature>
<dbReference type="Proteomes" id="UP000265520">
    <property type="component" value="Unassembled WGS sequence"/>
</dbReference>
<keyword evidence="3" id="KW-1185">Reference proteome</keyword>
<dbReference type="AlphaFoldDB" id="A0A392QQR6"/>
<dbReference type="EMBL" id="LXQA010155031">
    <property type="protein sequence ID" value="MCI26731.1"/>
    <property type="molecule type" value="Genomic_DNA"/>
</dbReference>
<evidence type="ECO:0000313" key="2">
    <source>
        <dbReference type="EMBL" id="MCI26731.1"/>
    </source>
</evidence>
<evidence type="ECO:0000313" key="3">
    <source>
        <dbReference type="Proteomes" id="UP000265520"/>
    </source>
</evidence>